<reference evidence="1" key="2">
    <citation type="submission" date="2023-05" db="EMBL/GenBank/DDBJ databases">
        <authorList>
            <consortium name="Lawrence Berkeley National Laboratory"/>
            <person name="Steindorff A."/>
            <person name="Hensen N."/>
            <person name="Bonometti L."/>
            <person name="Westerberg I."/>
            <person name="Brannstrom I.O."/>
            <person name="Guillou S."/>
            <person name="Cros-Aarteil S."/>
            <person name="Calhoun S."/>
            <person name="Haridas S."/>
            <person name="Kuo A."/>
            <person name="Mondo S."/>
            <person name="Pangilinan J."/>
            <person name="Riley R."/>
            <person name="Labutti K."/>
            <person name="Andreopoulos B."/>
            <person name="Lipzen A."/>
            <person name="Chen C."/>
            <person name="Yanf M."/>
            <person name="Daum C."/>
            <person name="Ng V."/>
            <person name="Clum A."/>
            <person name="Ohm R."/>
            <person name="Martin F."/>
            <person name="Silar P."/>
            <person name="Natvig D."/>
            <person name="Lalanne C."/>
            <person name="Gautier V."/>
            <person name="Ament-Velasquez S.L."/>
            <person name="Kruys A."/>
            <person name="Hutchinson M.I."/>
            <person name="Powell A.J."/>
            <person name="Barry K."/>
            <person name="Miller A.N."/>
            <person name="Grigoriev I.V."/>
            <person name="Debuchy R."/>
            <person name="Gladieux P."/>
            <person name="Thoren M.H."/>
            <person name="Johannesson H."/>
        </authorList>
    </citation>
    <scope>NUCLEOTIDE SEQUENCE</scope>
    <source>
        <strain evidence="1">CBS 315.58</strain>
    </source>
</reference>
<dbReference type="Gene3D" id="1.25.40.10">
    <property type="entry name" value="Tetratricopeptide repeat domain"/>
    <property type="match status" value="1"/>
</dbReference>
<dbReference type="EMBL" id="MU864060">
    <property type="protein sequence ID" value="KAK4194449.1"/>
    <property type="molecule type" value="Genomic_DNA"/>
</dbReference>
<gene>
    <name evidence="1" type="ORF">QBC40DRAFT_188123</name>
</gene>
<sequence>EEAERLEVQVMETFKTKFGTDHPDTLRSMANLAFTRSGVISTCFLASCNSF</sequence>
<name>A0AAN6X5I0_9PEZI</name>
<dbReference type="AlphaFoldDB" id="A0AAN6X5I0"/>
<accession>A0AAN6X5I0</accession>
<evidence type="ECO:0000313" key="2">
    <source>
        <dbReference type="Proteomes" id="UP001303160"/>
    </source>
</evidence>
<proteinExistence type="predicted"/>
<keyword evidence="2" id="KW-1185">Reference proteome</keyword>
<comment type="caution">
    <text evidence="1">The sequence shown here is derived from an EMBL/GenBank/DDBJ whole genome shotgun (WGS) entry which is preliminary data.</text>
</comment>
<feature type="non-terminal residue" evidence="1">
    <location>
        <position position="1"/>
    </location>
</feature>
<dbReference type="Proteomes" id="UP001303160">
    <property type="component" value="Unassembled WGS sequence"/>
</dbReference>
<reference evidence="1" key="1">
    <citation type="journal article" date="2023" name="Mol. Phylogenet. Evol.">
        <title>Genome-scale phylogeny and comparative genomics of the fungal order Sordariales.</title>
        <authorList>
            <person name="Hensen N."/>
            <person name="Bonometti L."/>
            <person name="Westerberg I."/>
            <person name="Brannstrom I.O."/>
            <person name="Guillou S."/>
            <person name="Cros-Aarteil S."/>
            <person name="Calhoun S."/>
            <person name="Haridas S."/>
            <person name="Kuo A."/>
            <person name="Mondo S."/>
            <person name="Pangilinan J."/>
            <person name="Riley R."/>
            <person name="LaButti K."/>
            <person name="Andreopoulos B."/>
            <person name="Lipzen A."/>
            <person name="Chen C."/>
            <person name="Yan M."/>
            <person name="Daum C."/>
            <person name="Ng V."/>
            <person name="Clum A."/>
            <person name="Steindorff A."/>
            <person name="Ohm R.A."/>
            <person name="Martin F."/>
            <person name="Silar P."/>
            <person name="Natvig D.O."/>
            <person name="Lalanne C."/>
            <person name="Gautier V."/>
            <person name="Ament-Velasquez S.L."/>
            <person name="Kruys A."/>
            <person name="Hutchinson M.I."/>
            <person name="Powell A.J."/>
            <person name="Barry K."/>
            <person name="Miller A.N."/>
            <person name="Grigoriev I.V."/>
            <person name="Debuchy R."/>
            <person name="Gladieux P."/>
            <person name="Hiltunen Thoren M."/>
            <person name="Johannesson H."/>
        </authorList>
    </citation>
    <scope>NUCLEOTIDE SEQUENCE</scope>
    <source>
        <strain evidence="1">CBS 315.58</strain>
    </source>
</reference>
<organism evidence="1 2">
    <name type="scientific">Triangularia verruculosa</name>
    <dbReference type="NCBI Taxonomy" id="2587418"/>
    <lineage>
        <taxon>Eukaryota</taxon>
        <taxon>Fungi</taxon>
        <taxon>Dikarya</taxon>
        <taxon>Ascomycota</taxon>
        <taxon>Pezizomycotina</taxon>
        <taxon>Sordariomycetes</taxon>
        <taxon>Sordariomycetidae</taxon>
        <taxon>Sordariales</taxon>
        <taxon>Podosporaceae</taxon>
        <taxon>Triangularia</taxon>
    </lineage>
</organism>
<protein>
    <submittedName>
        <fullName evidence="1">Uncharacterized protein</fullName>
    </submittedName>
</protein>
<dbReference type="InterPro" id="IPR011990">
    <property type="entry name" value="TPR-like_helical_dom_sf"/>
</dbReference>
<evidence type="ECO:0000313" key="1">
    <source>
        <dbReference type="EMBL" id="KAK4194449.1"/>
    </source>
</evidence>